<dbReference type="AlphaFoldDB" id="A0A7W9J1P6"/>
<evidence type="ECO:0000313" key="2">
    <source>
        <dbReference type="Proteomes" id="UP000549971"/>
    </source>
</evidence>
<proteinExistence type="predicted"/>
<dbReference type="EMBL" id="JACHMY010000001">
    <property type="protein sequence ID" value="MBB5833442.1"/>
    <property type="molecule type" value="Genomic_DNA"/>
</dbReference>
<protein>
    <submittedName>
        <fullName evidence="1">Uncharacterized protein</fullName>
    </submittedName>
</protein>
<organism evidence="1 2">
    <name type="scientific">Kribbella italica</name>
    <dbReference type="NCBI Taxonomy" id="1540520"/>
    <lineage>
        <taxon>Bacteria</taxon>
        <taxon>Bacillati</taxon>
        <taxon>Actinomycetota</taxon>
        <taxon>Actinomycetes</taxon>
        <taxon>Propionibacteriales</taxon>
        <taxon>Kribbellaceae</taxon>
        <taxon>Kribbella</taxon>
    </lineage>
</organism>
<sequence length="120" mass="12896">MNLYLKALAQQLDGPPAEDYAWIVDIDHLADEGETGDAGTMGPSQAPAELLAKLEAGFGDAIWKVYDDDGELYYTGRLVCILEEDGLPSNEAMAGPLDDWGVGAGATEVRYPGKPHWNCP</sequence>
<keyword evidence="2" id="KW-1185">Reference proteome</keyword>
<name>A0A7W9J1P6_9ACTN</name>
<reference evidence="1 2" key="1">
    <citation type="submission" date="2020-08" db="EMBL/GenBank/DDBJ databases">
        <title>Sequencing the genomes of 1000 actinobacteria strains.</title>
        <authorList>
            <person name="Klenk H.-P."/>
        </authorList>
    </citation>
    <scope>NUCLEOTIDE SEQUENCE [LARGE SCALE GENOMIC DNA]</scope>
    <source>
        <strain evidence="1 2">DSM 28967</strain>
    </source>
</reference>
<dbReference type="Proteomes" id="UP000549971">
    <property type="component" value="Unassembled WGS sequence"/>
</dbReference>
<accession>A0A7W9J1P6</accession>
<gene>
    <name evidence="1" type="ORF">HDA39_000176</name>
</gene>
<evidence type="ECO:0000313" key="1">
    <source>
        <dbReference type="EMBL" id="MBB5833442.1"/>
    </source>
</evidence>
<dbReference type="RefSeq" id="WP_184793330.1">
    <property type="nucleotide sequence ID" value="NZ_JACHMY010000001.1"/>
</dbReference>
<comment type="caution">
    <text evidence="1">The sequence shown here is derived from an EMBL/GenBank/DDBJ whole genome shotgun (WGS) entry which is preliminary data.</text>
</comment>